<comment type="caution">
    <text evidence="1">The sequence shown here is derived from an EMBL/GenBank/DDBJ whole genome shotgun (WGS) entry which is preliminary data.</text>
</comment>
<sequence length="152" mass="16922">QKNLFSMSVLENVIVVDLQNSYLLDSIYLNIQGFDSWNQTFNLLVSDDSVDWYLVTSEVDTTGIFTYPLRTWNIVTVHDTVTTTIENHISVTDTLIIDALLTGIAGPDNINTLTEAGGKLRNFDQPGWDVNRTGIIASNTLLQDQLVAQSNL</sequence>
<accession>X1I5I1</accession>
<reference evidence="1" key="1">
    <citation type="journal article" date="2014" name="Front. Microbiol.">
        <title>High frequency of phylogenetically diverse reductive dehalogenase-homologous genes in deep subseafloor sedimentary metagenomes.</title>
        <authorList>
            <person name="Kawai M."/>
            <person name="Futagami T."/>
            <person name="Toyoda A."/>
            <person name="Takaki Y."/>
            <person name="Nishi S."/>
            <person name="Hori S."/>
            <person name="Arai W."/>
            <person name="Tsubouchi T."/>
            <person name="Morono Y."/>
            <person name="Uchiyama I."/>
            <person name="Ito T."/>
            <person name="Fujiyama A."/>
            <person name="Inagaki F."/>
            <person name="Takami H."/>
        </authorList>
    </citation>
    <scope>NUCLEOTIDE SEQUENCE</scope>
    <source>
        <strain evidence="1">Expedition CK06-06</strain>
    </source>
</reference>
<dbReference type="AlphaFoldDB" id="X1I5I1"/>
<proteinExistence type="predicted"/>
<organism evidence="1">
    <name type="scientific">marine sediment metagenome</name>
    <dbReference type="NCBI Taxonomy" id="412755"/>
    <lineage>
        <taxon>unclassified sequences</taxon>
        <taxon>metagenomes</taxon>
        <taxon>ecological metagenomes</taxon>
    </lineage>
</organism>
<name>X1I5I1_9ZZZZ</name>
<feature type="non-terminal residue" evidence="1">
    <location>
        <position position="1"/>
    </location>
</feature>
<dbReference type="EMBL" id="BARU01041744">
    <property type="protein sequence ID" value="GAH77661.1"/>
    <property type="molecule type" value="Genomic_DNA"/>
</dbReference>
<protein>
    <submittedName>
        <fullName evidence="1">Uncharacterized protein</fullName>
    </submittedName>
</protein>
<gene>
    <name evidence="1" type="ORF">S03H2_64288</name>
</gene>
<evidence type="ECO:0000313" key="1">
    <source>
        <dbReference type="EMBL" id="GAH77661.1"/>
    </source>
</evidence>